<comment type="subcellular location">
    <subcellularLocation>
        <location evidence="1">Membrane</location>
        <topology evidence="1">Multi-pass membrane protein</topology>
    </subcellularLocation>
</comment>
<dbReference type="AlphaFoldDB" id="A0A9N8YUJ1"/>
<feature type="transmembrane region" description="Helical" evidence="7">
    <location>
        <begin position="249"/>
        <end position="270"/>
    </location>
</feature>
<dbReference type="Proteomes" id="UP000789831">
    <property type="component" value="Unassembled WGS sequence"/>
</dbReference>
<dbReference type="Pfam" id="PF03798">
    <property type="entry name" value="TRAM_LAG1_CLN8"/>
    <property type="match status" value="1"/>
</dbReference>
<dbReference type="OrthoDB" id="537032at2759"/>
<reference evidence="9" key="1">
    <citation type="submission" date="2021-06" db="EMBL/GenBank/DDBJ databases">
        <authorList>
            <person name="Kallberg Y."/>
            <person name="Tangrot J."/>
            <person name="Rosling A."/>
        </authorList>
    </citation>
    <scope>NUCLEOTIDE SEQUENCE</scope>
    <source>
        <strain evidence="9">MT106</strain>
    </source>
</reference>
<proteinExistence type="inferred from homology"/>
<feature type="region of interest" description="Disordered" evidence="6">
    <location>
        <begin position="285"/>
        <end position="317"/>
    </location>
</feature>
<gene>
    <name evidence="9" type="ORF">AGERDE_LOCUS1519</name>
</gene>
<organism evidence="9 10">
    <name type="scientific">Ambispora gerdemannii</name>
    <dbReference type="NCBI Taxonomy" id="144530"/>
    <lineage>
        <taxon>Eukaryota</taxon>
        <taxon>Fungi</taxon>
        <taxon>Fungi incertae sedis</taxon>
        <taxon>Mucoromycota</taxon>
        <taxon>Glomeromycotina</taxon>
        <taxon>Glomeromycetes</taxon>
        <taxon>Archaeosporales</taxon>
        <taxon>Ambisporaceae</taxon>
        <taxon>Ambispora</taxon>
    </lineage>
</organism>
<dbReference type="InterPro" id="IPR016439">
    <property type="entry name" value="Lag1/Lac1-like"/>
</dbReference>
<feature type="domain" description="TLC" evidence="8">
    <location>
        <begin position="127"/>
        <end position="188"/>
    </location>
</feature>
<name>A0A9N8YUJ1_9GLOM</name>
<keyword evidence="10" id="KW-1185">Reference proteome</keyword>
<keyword evidence="3 7" id="KW-0812">Transmembrane</keyword>
<evidence type="ECO:0000313" key="10">
    <source>
        <dbReference type="Proteomes" id="UP000789831"/>
    </source>
</evidence>
<evidence type="ECO:0000313" key="9">
    <source>
        <dbReference type="EMBL" id="CAG8447633.1"/>
    </source>
</evidence>
<evidence type="ECO:0000256" key="1">
    <source>
        <dbReference type="ARBA" id="ARBA00004141"/>
    </source>
</evidence>
<dbReference type="GO" id="GO:0046513">
    <property type="term" value="P:ceramide biosynthetic process"/>
    <property type="evidence" value="ECO:0007669"/>
    <property type="project" value="InterPro"/>
</dbReference>
<evidence type="ECO:0000256" key="5">
    <source>
        <dbReference type="ARBA" id="ARBA00023136"/>
    </source>
</evidence>
<dbReference type="InterPro" id="IPR006634">
    <property type="entry name" value="TLC-dom"/>
</dbReference>
<feature type="transmembrane region" description="Helical" evidence="7">
    <location>
        <begin position="131"/>
        <end position="150"/>
    </location>
</feature>
<sequence length="317" mass="37477">MSLKPMGDIYANGNQNAYTESVVEPELKKNVLAKITLYLVNNQIEFPLTIITIITTCWAIEVPGFEKFVTLQHRDLKTGLYVKGTDDLYFIFLWVTIFTLLRASTMEYILKPLAGCWKIKSKYQVIRFAEQGWSFLYYSVFWTLGMYIMYHSPYWFNTPQFWIGYPHNKMTYLFKWYYLVQLAFWVQQAKGFRGNDSASCDYHFVDELFIFIQFDPDWECCSMLYGFLGYFTAEHKWSPEEEAYFSKNVLWFFMGLLLFLQAIIIFWFVLICQVAWRVIRGDNAHDNRSDSEDDEEALNIHGKANGKVLSHKSKKTN</sequence>
<evidence type="ECO:0000256" key="7">
    <source>
        <dbReference type="SAM" id="Phobius"/>
    </source>
</evidence>
<dbReference type="GO" id="GO:0050291">
    <property type="term" value="F:sphingosine N-acyltransferase activity"/>
    <property type="evidence" value="ECO:0007669"/>
    <property type="project" value="InterPro"/>
</dbReference>
<protein>
    <submittedName>
        <fullName evidence="9">8043_t:CDS:1</fullName>
    </submittedName>
</protein>
<evidence type="ECO:0000256" key="3">
    <source>
        <dbReference type="ARBA" id="ARBA00022692"/>
    </source>
</evidence>
<dbReference type="GO" id="GO:0016020">
    <property type="term" value="C:membrane"/>
    <property type="evidence" value="ECO:0007669"/>
    <property type="project" value="UniProtKB-SubCell"/>
</dbReference>
<keyword evidence="5 7" id="KW-0472">Membrane</keyword>
<evidence type="ECO:0000256" key="6">
    <source>
        <dbReference type="SAM" id="MobiDB-lite"/>
    </source>
</evidence>
<dbReference type="EMBL" id="CAJVPL010000106">
    <property type="protein sequence ID" value="CAG8447633.1"/>
    <property type="molecule type" value="Genomic_DNA"/>
</dbReference>
<evidence type="ECO:0000259" key="8">
    <source>
        <dbReference type="Pfam" id="PF03798"/>
    </source>
</evidence>
<dbReference type="PIRSF" id="PIRSF005225">
    <property type="entry name" value="LAG1_LAC1"/>
    <property type="match status" value="1"/>
</dbReference>
<evidence type="ECO:0000256" key="2">
    <source>
        <dbReference type="ARBA" id="ARBA00009808"/>
    </source>
</evidence>
<keyword evidence="4 7" id="KW-1133">Transmembrane helix</keyword>
<dbReference type="PANTHER" id="PTHR12560">
    <property type="entry name" value="LONGEVITY ASSURANCE FACTOR 1 LAG1"/>
    <property type="match status" value="1"/>
</dbReference>
<evidence type="ECO:0000256" key="4">
    <source>
        <dbReference type="ARBA" id="ARBA00022989"/>
    </source>
</evidence>
<comment type="caution">
    <text evidence="9">The sequence shown here is derived from an EMBL/GenBank/DDBJ whole genome shotgun (WGS) entry which is preliminary data.</text>
</comment>
<comment type="similarity">
    <text evidence="2">Belongs to the sphingosine N-acyltransferase family.</text>
</comment>
<accession>A0A9N8YUJ1</accession>
<dbReference type="PANTHER" id="PTHR12560:SF0">
    <property type="entry name" value="LD18904P"/>
    <property type="match status" value="1"/>
</dbReference>
<feature type="transmembrane region" description="Helical" evidence="7">
    <location>
        <begin position="88"/>
        <end position="110"/>
    </location>
</feature>